<proteinExistence type="predicted"/>
<feature type="transmembrane region" description="Helical" evidence="2">
    <location>
        <begin position="12"/>
        <end position="37"/>
    </location>
</feature>
<keyword evidence="2" id="KW-0812">Transmembrane</keyword>
<dbReference type="AlphaFoldDB" id="A0A2M6KA98"/>
<feature type="compositionally biased region" description="Basic and acidic residues" evidence="1">
    <location>
        <begin position="297"/>
        <end position="311"/>
    </location>
</feature>
<evidence type="ECO:0000313" key="5">
    <source>
        <dbReference type="Proteomes" id="UP000230869"/>
    </source>
</evidence>
<accession>A0A2M6KA98</accession>
<feature type="transmembrane region" description="Helical" evidence="2">
    <location>
        <begin position="163"/>
        <end position="186"/>
    </location>
</feature>
<keyword evidence="2" id="KW-1133">Transmembrane helix</keyword>
<feature type="transmembrane region" description="Helical" evidence="2">
    <location>
        <begin position="57"/>
        <end position="75"/>
    </location>
</feature>
<evidence type="ECO:0000256" key="2">
    <source>
        <dbReference type="SAM" id="Phobius"/>
    </source>
</evidence>
<organism evidence="4 5">
    <name type="scientific">Candidatus Falkowbacteria bacterium CG11_big_fil_rev_8_21_14_0_20_39_10</name>
    <dbReference type="NCBI Taxonomy" id="1974570"/>
    <lineage>
        <taxon>Bacteria</taxon>
        <taxon>Candidatus Falkowiibacteriota</taxon>
    </lineage>
</organism>
<evidence type="ECO:0000259" key="3">
    <source>
        <dbReference type="Pfam" id="PF18920"/>
    </source>
</evidence>
<evidence type="ECO:0000256" key="1">
    <source>
        <dbReference type="SAM" id="MobiDB-lite"/>
    </source>
</evidence>
<dbReference type="Proteomes" id="UP000230869">
    <property type="component" value="Unassembled WGS sequence"/>
</dbReference>
<feature type="domain" description="DUF5671" evidence="3">
    <location>
        <begin position="12"/>
        <end position="145"/>
    </location>
</feature>
<comment type="caution">
    <text evidence="4">The sequence shown here is derived from an EMBL/GenBank/DDBJ whole genome shotgun (WGS) entry which is preliminary data.</text>
</comment>
<gene>
    <name evidence="4" type="ORF">COV49_00700</name>
</gene>
<sequence length="311" mass="35545">MENQKNNAAKFAFFYMLSLVALIFMALSVGMIIFQIINKSIVDIINQYQGSFSPDQLKFAISALIISTPIYYFTSAQIHKNLFIGALGKDSGIRKWLTYFILFVASVVMIGWLIGLINTFLDGDLTVKFILKALTAIGISGAVFGFYFYDIKREEIEGKKNKVIQIYFYASLVVVIAAFTASLFFVESPSQTRNRKIDDMILNNFSMIDNAVSLYFHDFGQLPADLDILQKESEFLGEKDLQDPQIKGRFDYKTLDNNKYELCANFRTSNQDDDYKIDYWGGESNRHDSGYQCLQRKARDDSAKMEPEPVR</sequence>
<feature type="region of interest" description="Disordered" evidence="1">
    <location>
        <begin position="282"/>
        <end position="311"/>
    </location>
</feature>
<dbReference type="Pfam" id="PF18920">
    <property type="entry name" value="DUF5671"/>
    <property type="match status" value="1"/>
</dbReference>
<name>A0A2M6KA98_9BACT</name>
<feature type="transmembrane region" description="Helical" evidence="2">
    <location>
        <begin position="129"/>
        <end position="151"/>
    </location>
</feature>
<keyword evidence="2" id="KW-0472">Membrane</keyword>
<reference evidence="4 5" key="1">
    <citation type="submission" date="2017-09" db="EMBL/GenBank/DDBJ databases">
        <title>Depth-based differentiation of microbial function through sediment-hosted aquifers and enrichment of novel symbionts in the deep terrestrial subsurface.</title>
        <authorList>
            <person name="Probst A.J."/>
            <person name="Ladd B."/>
            <person name="Jarett J.K."/>
            <person name="Geller-Mcgrath D.E."/>
            <person name="Sieber C.M."/>
            <person name="Emerson J.B."/>
            <person name="Anantharaman K."/>
            <person name="Thomas B.C."/>
            <person name="Malmstrom R."/>
            <person name="Stieglmeier M."/>
            <person name="Klingl A."/>
            <person name="Woyke T."/>
            <person name="Ryan C.M."/>
            <person name="Banfield J.F."/>
        </authorList>
    </citation>
    <scope>NUCLEOTIDE SEQUENCE [LARGE SCALE GENOMIC DNA]</scope>
    <source>
        <strain evidence="4">CG11_big_fil_rev_8_21_14_0_20_39_10</strain>
    </source>
</reference>
<evidence type="ECO:0000313" key="4">
    <source>
        <dbReference type="EMBL" id="PIR13885.1"/>
    </source>
</evidence>
<dbReference type="InterPro" id="IPR043728">
    <property type="entry name" value="DUF5671"/>
</dbReference>
<dbReference type="EMBL" id="PCWW01000012">
    <property type="protein sequence ID" value="PIR13885.1"/>
    <property type="molecule type" value="Genomic_DNA"/>
</dbReference>
<protein>
    <recommendedName>
        <fullName evidence="3">DUF5671 domain-containing protein</fullName>
    </recommendedName>
</protein>
<feature type="transmembrane region" description="Helical" evidence="2">
    <location>
        <begin position="96"/>
        <end position="117"/>
    </location>
</feature>